<dbReference type="PANTHER" id="PTHR45339">
    <property type="entry name" value="HYBRID SIGNAL TRANSDUCTION HISTIDINE KINASE J"/>
    <property type="match status" value="1"/>
</dbReference>
<keyword evidence="4" id="KW-0902">Two-component regulatory system</keyword>
<reference evidence="11" key="1">
    <citation type="submission" date="2017-02" db="EMBL/GenBank/DDBJ databases">
        <authorList>
            <person name="Varghese N."/>
            <person name="Submissions S."/>
        </authorList>
    </citation>
    <scope>NUCLEOTIDE SEQUENCE [LARGE SCALE GENOMIC DNA]</scope>
    <source>
        <strain evidence="11">DSM 22385</strain>
    </source>
</reference>
<dbReference type="InterPro" id="IPR005467">
    <property type="entry name" value="His_kinase_dom"/>
</dbReference>
<dbReference type="Pfam" id="PF00072">
    <property type="entry name" value="Response_reg"/>
    <property type="match status" value="1"/>
</dbReference>
<dbReference type="Proteomes" id="UP000189981">
    <property type="component" value="Unassembled WGS sequence"/>
</dbReference>
<feature type="transmembrane region" description="Helical" evidence="6">
    <location>
        <begin position="324"/>
        <end position="340"/>
    </location>
</feature>
<dbReference type="Pfam" id="PF00512">
    <property type="entry name" value="HisKA"/>
    <property type="match status" value="1"/>
</dbReference>
<dbReference type="InterPro" id="IPR036097">
    <property type="entry name" value="HisK_dim/P_sf"/>
</dbReference>
<dbReference type="InterPro" id="IPR004358">
    <property type="entry name" value="Sig_transdc_His_kin-like_C"/>
</dbReference>
<keyword evidence="6" id="KW-1133">Transmembrane helix</keyword>
<feature type="transmembrane region" description="Helical" evidence="6">
    <location>
        <begin position="381"/>
        <end position="398"/>
    </location>
</feature>
<evidence type="ECO:0000256" key="3">
    <source>
        <dbReference type="ARBA" id="ARBA00022553"/>
    </source>
</evidence>
<keyword evidence="3 5" id="KW-0597">Phosphoprotein</keyword>
<dbReference type="CDD" id="cd16922">
    <property type="entry name" value="HATPase_EvgS-ArcB-TorS-like"/>
    <property type="match status" value="1"/>
</dbReference>
<feature type="transmembrane region" description="Helical" evidence="6">
    <location>
        <begin position="204"/>
        <end position="223"/>
    </location>
</feature>
<dbReference type="PROSITE" id="PS50110">
    <property type="entry name" value="RESPONSE_REGULATORY"/>
    <property type="match status" value="1"/>
</dbReference>
<keyword evidence="10" id="KW-0808">Transferase</keyword>
<feature type="domain" description="Histidine kinase" evidence="8">
    <location>
        <begin position="426"/>
        <end position="647"/>
    </location>
</feature>
<evidence type="ECO:0000256" key="5">
    <source>
        <dbReference type="PROSITE-ProRule" id="PRU00169"/>
    </source>
</evidence>
<keyword evidence="7" id="KW-0732">Signal</keyword>
<name>A0A1T5A325_9SPHI</name>
<evidence type="ECO:0000313" key="11">
    <source>
        <dbReference type="Proteomes" id="UP000189981"/>
    </source>
</evidence>
<dbReference type="CDD" id="cd00082">
    <property type="entry name" value="HisKA"/>
    <property type="match status" value="1"/>
</dbReference>
<dbReference type="InterPro" id="IPR011623">
    <property type="entry name" value="7TMR_DISM_rcpt_extracell_dom1"/>
</dbReference>
<evidence type="ECO:0000256" key="6">
    <source>
        <dbReference type="SAM" id="Phobius"/>
    </source>
</evidence>
<feature type="domain" description="Response regulatory" evidence="9">
    <location>
        <begin position="673"/>
        <end position="787"/>
    </location>
</feature>
<dbReference type="RefSeq" id="WP_079700760.1">
    <property type="nucleotide sequence ID" value="NZ_FUYR01000001.1"/>
</dbReference>
<dbReference type="SMART" id="SM00387">
    <property type="entry name" value="HATPase_c"/>
    <property type="match status" value="1"/>
</dbReference>
<protein>
    <recommendedName>
        <fullName evidence="2">histidine kinase</fullName>
        <ecNumber evidence="2">2.7.13.3</ecNumber>
    </recommendedName>
</protein>
<dbReference type="Pfam" id="PF02518">
    <property type="entry name" value="HATPase_c"/>
    <property type="match status" value="1"/>
</dbReference>
<evidence type="ECO:0000256" key="2">
    <source>
        <dbReference type="ARBA" id="ARBA00012438"/>
    </source>
</evidence>
<dbReference type="InterPro" id="IPR001789">
    <property type="entry name" value="Sig_transdc_resp-reg_receiver"/>
</dbReference>
<keyword evidence="6" id="KW-0812">Transmembrane</keyword>
<evidence type="ECO:0000313" key="10">
    <source>
        <dbReference type="EMBL" id="SKB29356.1"/>
    </source>
</evidence>
<dbReference type="SUPFAM" id="SSF55874">
    <property type="entry name" value="ATPase domain of HSP90 chaperone/DNA topoisomerase II/histidine kinase"/>
    <property type="match status" value="1"/>
</dbReference>
<dbReference type="PRINTS" id="PR00344">
    <property type="entry name" value="BCTRLSENSOR"/>
</dbReference>
<dbReference type="InterPro" id="IPR003661">
    <property type="entry name" value="HisK_dim/P_dom"/>
</dbReference>
<evidence type="ECO:0000256" key="4">
    <source>
        <dbReference type="ARBA" id="ARBA00023012"/>
    </source>
</evidence>
<dbReference type="InterPro" id="IPR036890">
    <property type="entry name" value="HATPase_C_sf"/>
</dbReference>
<gene>
    <name evidence="10" type="ORF">SAMN05661099_0257</name>
</gene>
<feature type="transmembrane region" description="Helical" evidence="6">
    <location>
        <begin position="230"/>
        <end position="247"/>
    </location>
</feature>
<evidence type="ECO:0000256" key="1">
    <source>
        <dbReference type="ARBA" id="ARBA00000085"/>
    </source>
</evidence>
<dbReference type="Gene3D" id="1.10.287.130">
    <property type="match status" value="1"/>
</dbReference>
<feature type="chain" id="PRO_5013250604" description="histidine kinase" evidence="7">
    <location>
        <begin position="26"/>
        <end position="794"/>
    </location>
</feature>
<accession>A0A1T5A325</accession>
<dbReference type="SUPFAM" id="SSF49785">
    <property type="entry name" value="Galactose-binding domain-like"/>
    <property type="match status" value="1"/>
</dbReference>
<dbReference type="SUPFAM" id="SSF52172">
    <property type="entry name" value="CheY-like"/>
    <property type="match status" value="1"/>
</dbReference>
<dbReference type="Gene3D" id="3.40.50.2300">
    <property type="match status" value="1"/>
</dbReference>
<sequence length="794" mass="89844">MKIKVAHFFLLTVLCVLPVVGQASQVVDQQHPQELAVLDFRNESFSDELKLDGKWNFYWKQLINPGDTASKKGILVDFPFRWDGFVLDGKKLPAYGYATYKVKVLLPPSSKPFRIMMTDVYTAYRLFINGNEVASNGRVSTSEAGFEPFWQYHEVDIPLHTDTLDVILQISNFVHSKGGAKKSLLIGEREHLELHRNRDEAIDLVLTGCLVMGGFFFLGLYLLGNRDKAILLFALFTIVYSYRTVGIDNYTLHSIFPDIPWILGVRLEYITLFMGIGLFGLYTRYLYPDDIHRLTVKVIWGLCILFALSSLVLTPFYFSQLINPFLLIMVFCLVYIPYVYTVAYRKKRPGSLYALMSSVSLMLVFSISLLNYWLLIPTMPLMSFICYISFFFLQSLILSHRVSFTLRQAREQAEMGLIAKSEFLSTMSHEIRTPLNSVIGMSHLLLRQDPRQDQIEKLEVMLFSANNLLSIVNDILDYNKIEAGKITFEHIEMDSASIVRNIVSGLQGSALDKGIKLNVKIDEELKSKLIGDPTRLYQVITNLVHNAIKFTQEGYVEVSVEVLKQDELEAELCFKVKDTGIGISEEKQRIIFDRFTQADSSTSRGFGGTGLGLAISKKILELQNSTLSLRSEAGKGSTFYFTQVFKKSLLGSEQKSPEILEPDADDMPLKGVHILVAEDNPMNVLVAQKFLERWGASIDVATNGLEAVNKIDPSIHHLVLIDLHMPVMDGYEAATKMRAQGIKIPIVALTANLPKEIEEQVKNTGIDDIVVKPFLPDELYRKVLHYTSKTKKQP</sequence>
<keyword evidence="11" id="KW-1185">Reference proteome</keyword>
<dbReference type="InterPro" id="IPR011006">
    <property type="entry name" value="CheY-like_superfamily"/>
</dbReference>
<keyword evidence="10" id="KW-0418">Kinase</keyword>
<feature type="modified residue" description="4-aspartylphosphate" evidence="5">
    <location>
        <position position="722"/>
    </location>
</feature>
<dbReference type="InterPro" id="IPR003594">
    <property type="entry name" value="HATPase_dom"/>
</dbReference>
<comment type="catalytic activity">
    <reaction evidence="1">
        <text>ATP + protein L-histidine = ADP + protein N-phospho-L-histidine.</text>
        <dbReference type="EC" id="2.7.13.3"/>
    </reaction>
</comment>
<feature type="transmembrane region" description="Helical" evidence="6">
    <location>
        <begin position="352"/>
        <end position="375"/>
    </location>
</feature>
<organism evidence="10 11">
    <name type="scientific">Daejeonella lutea</name>
    <dbReference type="NCBI Taxonomy" id="572036"/>
    <lineage>
        <taxon>Bacteria</taxon>
        <taxon>Pseudomonadati</taxon>
        <taxon>Bacteroidota</taxon>
        <taxon>Sphingobacteriia</taxon>
        <taxon>Sphingobacteriales</taxon>
        <taxon>Sphingobacteriaceae</taxon>
        <taxon>Daejeonella</taxon>
    </lineage>
</organism>
<evidence type="ECO:0000259" key="8">
    <source>
        <dbReference type="PROSITE" id="PS50109"/>
    </source>
</evidence>
<dbReference type="InterPro" id="IPR008979">
    <property type="entry name" value="Galactose-bd-like_sf"/>
</dbReference>
<dbReference type="AlphaFoldDB" id="A0A1T5A325"/>
<dbReference type="PROSITE" id="PS50109">
    <property type="entry name" value="HIS_KIN"/>
    <property type="match status" value="1"/>
</dbReference>
<dbReference type="STRING" id="572036.SAMN05661099_0257"/>
<dbReference type="EC" id="2.7.13.3" evidence="2"/>
<dbReference type="SUPFAM" id="SSF47384">
    <property type="entry name" value="Homodimeric domain of signal transducing histidine kinase"/>
    <property type="match status" value="1"/>
</dbReference>
<dbReference type="CDD" id="cd17546">
    <property type="entry name" value="REC_hyHK_CKI1_RcsC-like"/>
    <property type="match status" value="1"/>
</dbReference>
<dbReference type="SMART" id="SM00448">
    <property type="entry name" value="REC"/>
    <property type="match status" value="1"/>
</dbReference>
<feature type="transmembrane region" description="Helical" evidence="6">
    <location>
        <begin position="299"/>
        <end position="318"/>
    </location>
</feature>
<dbReference type="Gene3D" id="3.30.565.10">
    <property type="entry name" value="Histidine kinase-like ATPase, C-terminal domain"/>
    <property type="match status" value="1"/>
</dbReference>
<dbReference type="EMBL" id="FUYR01000001">
    <property type="protein sequence ID" value="SKB29356.1"/>
    <property type="molecule type" value="Genomic_DNA"/>
</dbReference>
<evidence type="ECO:0000256" key="7">
    <source>
        <dbReference type="SAM" id="SignalP"/>
    </source>
</evidence>
<evidence type="ECO:0000259" key="9">
    <source>
        <dbReference type="PROSITE" id="PS50110"/>
    </source>
</evidence>
<dbReference type="PANTHER" id="PTHR45339:SF1">
    <property type="entry name" value="HYBRID SIGNAL TRANSDUCTION HISTIDINE KINASE J"/>
    <property type="match status" value="1"/>
</dbReference>
<dbReference type="Pfam" id="PF07695">
    <property type="entry name" value="7TMR-DISM_7TM"/>
    <property type="match status" value="1"/>
</dbReference>
<feature type="signal peptide" evidence="7">
    <location>
        <begin position="1"/>
        <end position="25"/>
    </location>
</feature>
<keyword evidence="6" id="KW-0472">Membrane</keyword>
<dbReference type="Gene3D" id="2.60.120.260">
    <property type="entry name" value="Galactose-binding domain-like"/>
    <property type="match status" value="1"/>
</dbReference>
<dbReference type="GO" id="GO:0000155">
    <property type="term" value="F:phosphorelay sensor kinase activity"/>
    <property type="evidence" value="ECO:0007669"/>
    <property type="project" value="InterPro"/>
</dbReference>
<dbReference type="OrthoDB" id="9811889at2"/>
<feature type="transmembrane region" description="Helical" evidence="6">
    <location>
        <begin position="267"/>
        <end position="287"/>
    </location>
</feature>
<dbReference type="SMART" id="SM00388">
    <property type="entry name" value="HisKA"/>
    <property type="match status" value="1"/>
</dbReference>
<proteinExistence type="predicted"/>
<dbReference type="FunFam" id="3.30.565.10:FF:000010">
    <property type="entry name" value="Sensor histidine kinase RcsC"/>
    <property type="match status" value="1"/>
</dbReference>